<dbReference type="EMBL" id="JAUTDP010000011">
    <property type="protein sequence ID" value="KAK3392558.1"/>
    <property type="molecule type" value="Genomic_DNA"/>
</dbReference>
<dbReference type="Proteomes" id="UP001281003">
    <property type="component" value="Unassembled WGS sequence"/>
</dbReference>
<feature type="compositionally biased region" description="Polar residues" evidence="3">
    <location>
        <begin position="717"/>
        <end position="751"/>
    </location>
</feature>
<feature type="region of interest" description="Disordered" evidence="3">
    <location>
        <begin position="296"/>
        <end position="337"/>
    </location>
</feature>
<comment type="caution">
    <text evidence="7">The sequence shown here is derived from an EMBL/GenBank/DDBJ whole genome shotgun (WGS) entry which is preliminary data.</text>
</comment>
<feature type="domain" description="Rhodanese" evidence="6">
    <location>
        <begin position="350"/>
        <end position="466"/>
    </location>
</feature>
<dbReference type="InterPro" id="IPR003595">
    <property type="entry name" value="Tyr_Pase_cat"/>
</dbReference>
<proteinExistence type="inferred from homology"/>
<feature type="domain" description="Tyrosine specific protein phosphatases" evidence="5">
    <location>
        <begin position="860"/>
        <end position="909"/>
    </location>
</feature>
<feature type="compositionally biased region" description="Polar residues" evidence="3">
    <location>
        <begin position="763"/>
        <end position="778"/>
    </location>
</feature>
<keyword evidence="8" id="KW-1185">Reference proteome</keyword>
<feature type="region of interest" description="Disordered" evidence="3">
    <location>
        <begin position="713"/>
        <end position="779"/>
    </location>
</feature>
<dbReference type="Pfam" id="PF00102">
    <property type="entry name" value="Y_phosphatase"/>
    <property type="match status" value="2"/>
</dbReference>
<feature type="region of interest" description="Disordered" evidence="3">
    <location>
        <begin position="49"/>
        <end position="101"/>
    </location>
</feature>
<dbReference type="PROSITE" id="PS50056">
    <property type="entry name" value="TYR_PHOSPHATASE_2"/>
    <property type="match status" value="1"/>
</dbReference>
<evidence type="ECO:0000256" key="2">
    <source>
        <dbReference type="ARBA" id="ARBA00013064"/>
    </source>
</evidence>
<dbReference type="FunFam" id="3.40.250.10:FF:000051">
    <property type="entry name" value="Protein tyrosine phosphatase (Pyp1), putative"/>
    <property type="match status" value="1"/>
</dbReference>
<dbReference type="SUPFAM" id="SSF52799">
    <property type="entry name" value="(Phosphotyrosine protein) phosphatases II"/>
    <property type="match status" value="1"/>
</dbReference>
<dbReference type="PANTHER" id="PTHR19134">
    <property type="entry name" value="RECEPTOR-TYPE TYROSINE-PROTEIN PHOSPHATASE"/>
    <property type="match status" value="1"/>
</dbReference>
<evidence type="ECO:0000256" key="1">
    <source>
        <dbReference type="ARBA" id="ARBA00009649"/>
    </source>
</evidence>
<dbReference type="Pfam" id="PF00581">
    <property type="entry name" value="Rhodanese"/>
    <property type="match status" value="1"/>
</dbReference>
<dbReference type="InterPro" id="IPR016130">
    <property type="entry name" value="Tyr_Pase_AS"/>
</dbReference>
<dbReference type="PROSITE" id="PS50055">
    <property type="entry name" value="TYR_PHOSPHATASE_PTP"/>
    <property type="match status" value="1"/>
</dbReference>
<feature type="region of interest" description="Disordered" evidence="3">
    <location>
        <begin position="1079"/>
        <end position="1099"/>
    </location>
</feature>
<dbReference type="AlphaFoldDB" id="A0AAE0U688"/>
<evidence type="ECO:0000259" key="6">
    <source>
        <dbReference type="PROSITE" id="PS50206"/>
    </source>
</evidence>
<evidence type="ECO:0000256" key="3">
    <source>
        <dbReference type="SAM" id="MobiDB-lite"/>
    </source>
</evidence>
<sequence>MEYSEEELFVAERRTRPRIFVANIAMSPNQGTTTHSTTTTTTYLTMKTPGAHSRSNSQSYFTHKPTGTPLASPRIYSVGQPYPPKLSPGAPKQQDARTPSPNYFGLSVDHAADPLESAVLPTENWSSPSSSVKSFAAAIPKPLPLDANPDFEAFRRQIDANLGKSSFSLSGSHFNITMGPRTPGPGTPFGFKRPEPPKRHNLSMGAEPTSGHLPRFSGLGLHGPLPKFNKDVQNIKLPGDNDSAYISGDSKRSSQASLNAPSFFNMGRHESPAQIDPPFGTPVEWGKSAHSISRVDDRHPRLSMSSTKAEPPMQQRRADTVPPNPKAAASNDGPAMIDPSRLKDLMEQGDESELLLLDIRVSPQYAVSRVKGSLNLCIPTTLLKRATFNLQKLQQTFSANQDQDKFSSWRNAKYLVVYDASSSDKRDAMGAINMIKKFTNEGFSGSTNILRGGYRAFAEAYPELIDRGSSATTTPALSLGQGAGAGPGGANIPPVIGGVMLPTSGNGPNPFFNNIRQNQDLVDGVGQMDIGLPQGLNKDTLPKWLKEAADSSDHGKNVSDKFLRIELREQSRMKDAYSVFTPGVNAEPKHAGKVQLSGIEKGGKNRYKDILPFEHARVRLQGRRDGECDYVNASHIQASRSNKRYIASQGPLPATFEDFWSVIWDQDVRVIVMLTAESEGGQLKCHPYWKGKDFGPIKLRVLSEKKVSLDIDKHRQGSQAAMPTTTESASSTINAPSGDASQSAFNWNPAQTGGAEGGRRRANTTTMQPNLDGTQQPAAASAETPYVIIRKFALSHAAHPFVPMREITQLHYPSWPDFGAPAQPSHLLALVELANVMQRAAPALENSITTPSEEMQVDVKSFTNRLKRGDSLPLDPNDAPEPNDHARPMLVHCSAGCGRTGAFCTVDSVIDMLKRQRMRATEKADKRIDDRFGGRRISETDEEAAGVMDGVKPSKRQATESNRDQDGDISMGGGHKGFQFDHGPGGLGGMKNLDESKGFDFGMPPPAPAAETKQEINKGNEYEIDTTWLDDEGLDLIAKTVEDFRGQRLSMVQSLRQFVLCYETVIEWIWRLEERPHHSAAGAGGRRGSSRVRSGSLAL</sequence>
<feature type="domain" description="Tyrosine-protein phosphatase" evidence="4">
    <location>
        <begin position="604"/>
        <end position="1068"/>
    </location>
</feature>
<dbReference type="PROSITE" id="PS50206">
    <property type="entry name" value="RHODANESE_3"/>
    <property type="match status" value="1"/>
</dbReference>
<evidence type="ECO:0000313" key="7">
    <source>
        <dbReference type="EMBL" id="KAK3392558.1"/>
    </source>
</evidence>
<dbReference type="InterPro" id="IPR000387">
    <property type="entry name" value="Tyr_Pase_dom"/>
</dbReference>
<dbReference type="Gene3D" id="3.40.250.10">
    <property type="entry name" value="Rhodanese-like domain"/>
    <property type="match status" value="1"/>
</dbReference>
<reference evidence="7" key="1">
    <citation type="journal article" date="2023" name="Mol. Phylogenet. Evol.">
        <title>Genome-scale phylogeny and comparative genomics of the fungal order Sordariales.</title>
        <authorList>
            <person name="Hensen N."/>
            <person name="Bonometti L."/>
            <person name="Westerberg I."/>
            <person name="Brannstrom I.O."/>
            <person name="Guillou S."/>
            <person name="Cros-Aarteil S."/>
            <person name="Calhoun S."/>
            <person name="Haridas S."/>
            <person name="Kuo A."/>
            <person name="Mondo S."/>
            <person name="Pangilinan J."/>
            <person name="Riley R."/>
            <person name="LaButti K."/>
            <person name="Andreopoulos B."/>
            <person name="Lipzen A."/>
            <person name="Chen C."/>
            <person name="Yan M."/>
            <person name="Daum C."/>
            <person name="Ng V."/>
            <person name="Clum A."/>
            <person name="Steindorff A."/>
            <person name="Ohm R.A."/>
            <person name="Martin F."/>
            <person name="Silar P."/>
            <person name="Natvig D.O."/>
            <person name="Lalanne C."/>
            <person name="Gautier V."/>
            <person name="Ament-Velasquez S.L."/>
            <person name="Kruys A."/>
            <person name="Hutchinson M.I."/>
            <person name="Powell A.J."/>
            <person name="Barry K."/>
            <person name="Miller A.N."/>
            <person name="Grigoriev I.V."/>
            <person name="Debuchy R."/>
            <person name="Gladieux P."/>
            <person name="Hiltunen Thoren M."/>
            <person name="Johannesson H."/>
        </authorList>
    </citation>
    <scope>NUCLEOTIDE SEQUENCE</scope>
    <source>
        <strain evidence="7">FGSC 1904</strain>
    </source>
</reference>
<dbReference type="CDD" id="cd01446">
    <property type="entry name" value="DSP_MapKP"/>
    <property type="match status" value="1"/>
</dbReference>
<dbReference type="InterPro" id="IPR000242">
    <property type="entry name" value="PTP_cat"/>
</dbReference>
<gene>
    <name evidence="7" type="ORF">B0T20DRAFT_456025</name>
</gene>
<accession>A0AAE0U688</accession>
<dbReference type="InterPro" id="IPR029021">
    <property type="entry name" value="Prot-tyrosine_phosphatase-like"/>
</dbReference>
<dbReference type="GO" id="GO:0004725">
    <property type="term" value="F:protein tyrosine phosphatase activity"/>
    <property type="evidence" value="ECO:0007669"/>
    <property type="project" value="UniProtKB-EC"/>
</dbReference>
<dbReference type="PROSITE" id="PS00383">
    <property type="entry name" value="TYR_PHOSPHATASE_1"/>
    <property type="match status" value="1"/>
</dbReference>
<feature type="compositionally biased region" description="Basic and acidic residues" evidence="3">
    <location>
        <begin position="957"/>
        <end position="966"/>
    </location>
</feature>
<dbReference type="InterPro" id="IPR036873">
    <property type="entry name" value="Rhodanese-like_dom_sf"/>
</dbReference>
<comment type="similarity">
    <text evidence="1">Belongs to the protein-tyrosine phosphatase family. Non-receptor class subfamily.</text>
</comment>
<evidence type="ECO:0000259" key="5">
    <source>
        <dbReference type="PROSITE" id="PS50056"/>
    </source>
</evidence>
<dbReference type="SMART" id="SM00194">
    <property type="entry name" value="PTPc"/>
    <property type="match status" value="1"/>
</dbReference>
<dbReference type="SMART" id="SM00404">
    <property type="entry name" value="PTPc_motif"/>
    <property type="match status" value="1"/>
</dbReference>
<feature type="region of interest" description="Disordered" evidence="3">
    <location>
        <begin position="936"/>
        <end position="969"/>
    </location>
</feature>
<dbReference type="PANTHER" id="PTHR19134:SF561">
    <property type="entry name" value="PROTEIN TYROSINE PHOSPHATASE 36E, ISOFORM A"/>
    <property type="match status" value="1"/>
</dbReference>
<name>A0AAE0U688_SORBR</name>
<protein>
    <recommendedName>
        <fullName evidence="2">protein-tyrosine-phosphatase</fullName>
        <ecNumber evidence="2">3.1.3.48</ecNumber>
    </recommendedName>
</protein>
<dbReference type="PRINTS" id="PR00700">
    <property type="entry name" value="PRTYPHPHTASE"/>
</dbReference>
<evidence type="ECO:0000259" key="4">
    <source>
        <dbReference type="PROSITE" id="PS50055"/>
    </source>
</evidence>
<dbReference type="Gene3D" id="3.90.190.10">
    <property type="entry name" value="Protein tyrosine phosphatase superfamily"/>
    <property type="match status" value="1"/>
</dbReference>
<dbReference type="SMART" id="SM00450">
    <property type="entry name" value="RHOD"/>
    <property type="match status" value="1"/>
</dbReference>
<dbReference type="InterPro" id="IPR001763">
    <property type="entry name" value="Rhodanese-like_dom"/>
</dbReference>
<dbReference type="EC" id="3.1.3.48" evidence="2"/>
<dbReference type="InterPro" id="IPR050348">
    <property type="entry name" value="Protein-Tyr_Phosphatase"/>
</dbReference>
<organism evidence="7 8">
    <name type="scientific">Sordaria brevicollis</name>
    <dbReference type="NCBI Taxonomy" id="83679"/>
    <lineage>
        <taxon>Eukaryota</taxon>
        <taxon>Fungi</taxon>
        <taxon>Dikarya</taxon>
        <taxon>Ascomycota</taxon>
        <taxon>Pezizomycotina</taxon>
        <taxon>Sordariomycetes</taxon>
        <taxon>Sordariomycetidae</taxon>
        <taxon>Sordariales</taxon>
        <taxon>Sordariaceae</taxon>
        <taxon>Sordaria</taxon>
    </lineage>
</organism>
<reference evidence="7" key="2">
    <citation type="submission" date="2023-07" db="EMBL/GenBank/DDBJ databases">
        <authorList>
            <consortium name="Lawrence Berkeley National Laboratory"/>
            <person name="Haridas S."/>
            <person name="Hensen N."/>
            <person name="Bonometti L."/>
            <person name="Westerberg I."/>
            <person name="Brannstrom I.O."/>
            <person name="Guillou S."/>
            <person name="Cros-Aarteil S."/>
            <person name="Calhoun S."/>
            <person name="Kuo A."/>
            <person name="Mondo S."/>
            <person name="Pangilinan J."/>
            <person name="Riley R."/>
            <person name="LaButti K."/>
            <person name="Andreopoulos B."/>
            <person name="Lipzen A."/>
            <person name="Chen C."/>
            <person name="Yanf M."/>
            <person name="Daum C."/>
            <person name="Ng V."/>
            <person name="Clum A."/>
            <person name="Steindorff A."/>
            <person name="Ohm R."/>
            <person name="Martin F."/>
            <person name="Silar P."/>
            <person name="Natvig D."/>
            <person name="Lalanne C."/>
            <person name="Gautier V."/>
            <person name="Ament-velasquez S.L."/>
            <person name="Kruys A."/>
            <person name="Hutchinson M.I."/>
            <person name="Powell A.J."/>
            <person name="Barry K."/>
            <person name="Miller A.N."/>
            <person name="Grigoriev I.V."/>
            <person name="Debuchy R."/>
            <person name="Gladieux P."/>
            <person name="Thoren M.H."/>
            <person name="Johannesson H."/>
        </authorList>
    </citation>
    <scope>NUCLEOTIDE SEQUENCE</scope>
    <source>
        <strain evidence="7">FGSC 1904</strain>
    </source>
</reference>
<dbReference type="SUPFAM" id="SSF52821">
    <property type="entry name" value="Rhodanese/Cell cycle control phosphatase"/>
    <property type="match status" value="1"/>
</dbReference>
<evidence type="ECO:0000313" key="8">
    <source>
        <dbReference type="Proteomes" id="UP001281003"/>
    </source>
</evidence>